<evidence type="ECO:0000313" key="3">
    <source>
        <dbReference type="Proteomes" id="UP000554235"/>
    </source>
</evidence>
<protein>
    <recommendedName>
        <fullName evidence="1">2EXR domain-containing protein</fullName>
    </recommendedName>
</protein>
<evidence type="ECO:0000313" key="2">
    <source>
        <dbReference type="EMBL" id="KAF4464155.1"/>
    </source>
</evidence>
<dbReference type="AlphaFoldDB" id="A0A8H4L6V5"/>
<dbReference type="Proteomes" id="UP000554235">
    <property type="component" value="Unassembled WGS sequence"/>
</dbReference>
<name>A0A8H4L6V5_9HYPO</name>
<dbReference type="InterPro" id="IPR045518">
    <property type="entry name" value="2EXR"/>
</dbReference>
<keyword evidence="3" id="KW-1185">Reference proteome</keyword>
<dbReference type="PANTHER" id="PTHR35910:SF1">
    <property type="entry name" value="2EXR DOMAIN-CONTAINING PROTEIN"/>
    <property type="match status" value="1"/>
</dbReference>
<proteinExistence type="predicted"/>
<comment type="caution">
    <text evidence="2">The sequence shown here is derived from an EMBL/GenBank/DDBJ whole genome shotgun (WGS) entry which is preliminary data.</text>
</comment>
<dbReference type="OrthoDB" id="3469466at2759"/>
<dbReference type="PANTHER" id="PTHR35910">
    <property type="entry name" value="2EXR DOMAIN-CONTAINING PROTEIN"/>
    <property type="match status" value="1"/>
</dbReference>
<feature type="domain" description="2EXR" evidence="1">
    <location>
        <begin position="24"/>
        <end position="133"/>
    </location>
</feature>
<gene>
    <name evidence="2" type="ORF">FALBO_9014</name>
</gene>
<evidence type="ECO:0000259" key="1">
    <source>
        <dbReference type="Pfam" id="PF20150"/>
    </source>
</evidence>
<dbReference type="EMBL" id="JAADYS010001235">
    <property type="protein sequence ID" value="KAF4464155.1"/>
    <property type="molecule type" value="Genomic_DNA"/>
</dbReference>
<sequence length="306" mass="36106">MAFSTGSSLEIFNPSFNSQSIEGFSHFSRLPRELRWAIWRLGLQYERLLHVEVHSSKSHCTATERPLDKQRDHQAYEIILSERQPISKLSHVNFEAREITHRFYRVQLPCLYRWESKEDTEGIFYFHPELDTLEIRGEPFASFAQDLWAHDTRSVGLINLAYDHEVGYRFLVAYGGRRMRHGRRQGVDFSVDPGWSLHVTTPEIHDRDDAIGWVRQQDEKWRDTLQEMNEEILEMENEGSYVEPYQNIERPLEPAVGFWLFPIEALGPLPSMSHDHHYHRDGGLWKSHRKIDLSKFEPELCLSYLP</sequence>
<dbReference type="Pfam" id="PF20150">
    <property type="entry name" value="2EXR"/>
    <property type="match status" value="1"/>
</dbReference>
<accession>A0A8H4L6V5</accession>
<organism evidence="2 3">
    <name type="scientific">Fusarium albosuccineum</name>
    <dbReference type="NCBI Taxonomy" id="1237068"/>
    <lineage>
        <taxon>Eukaryota</taxon>
        <taxon>Fungi</taxon>
        <taxon>Dikarya</taxon>
        <taxon>Ascomycota</taxon>
        <taxon>Pezizomycotina</taxon>
        <taxon>Sordariomycetes</taxon>
        <taxon>Hypocreomycetidae</taxon>
        <taxon>Hypocreales</taxon>
        <taxon>Nectriaceae</taxon>
        <taxon>Fusarium</taxon>
        <taxon>Fusarium decemcellulare species complex</taxon>
    </lineage>
</organism>
<reference evidence="2 3" key="1">
    <citation type="submission" date="2020-01" db="EMBL/GenBank/DDBJ databases">
        <title>Identification and distribution of gene clusters putatively required for synthesis of sphingolipid metabolism inhibitors in phylogenetically diverse species of the filamentous fungus Fusarium.</title>
        <authorList>
            <person name="Kim H.-S."/>
            <person name="Busman M."/>
            <person name="Brown D.W."/>
            <person name="Divon H."/>
            <person name="Uhlig S."/>
            <person name="Proctor R.H."/>
        </authorList>
    </citation>
    <scope>NUCLEOTIDE SEQUENCE [LARGE SCALE GENOMIC DNA]</scope>
    <source>
        <strain evidence="2 3">NRRL 20459</strain>
    </source>
</reference>